<dbReference type="PANTHER" id="PTHR42884:SF23">
    <property type="entry name" value="FURIN-LIKE PROTEASE 2"/>
    <property type="match status" value="1"/>
</dbReference>
<dbReference type="PRINTS" id="PR00723">
    <property type="entry name" value="SUBTILISIN"/>
</dbReference>
<proteinExistence type="inferred from homology"/>
<keyword evidence="11 21" id="KW-0472">Membrane</keyword>
<evidence type="ECO:0000256" key="19">
    <source>
        <dbReference type="PROSITE-ProRule" id="PRU01240"/>
    </source>
</evidence>
<dbReference type="Pfam" id="PF16470">
    <property type="entry name" value="S8_pro-domain"/>
    <property type="match status" value="1"/>
</dbReference>
<evidence type="ECO:0000256" key="13">
    <source>
        <dbReference type="ARBA" id="ARBA00023157"/>
    </source>
</evidence>
<dbReference type="GO" id="GO:0030182">
    <property type="term" value="P:neuron differentiation"/>
    <property type="evidence" value="ECO:0007669"/>
    <property type="project" value="UniProtKB-ARBA"/>
</dbReference>
<evidence type="ECO:0000256" key="18">
    <source>
        <dbReference type="PIRSR" id="PIRSR615500-1"/>
    </source>
</evidence>
<dbReference type="SUPFAM" id="SSF57184">
    <property type="entry name" value="Growth factor receptor domain"/>
    <property type="match status" value="3"/>
</dbReference>
<dbReference type="CDD" id="cd04059">
    <property type="entry name" value="Peptidases_S8_Protein_convertases_Kexins_Furin-like"/>
    <property type="match status" value="1"/>
</dbReference>
<evidence type="ECO:0000256" key="6">
    <source>
        <dbReference type="ARBA" id="ARBA00022729"/>
    </source>
</evidence>
<dbReference type="SMART" id="SM00261">
    <property type="entry name" value="FU"/>
    <property type="match status" value="10"/>
</dbReference>
<evidence type="ECO:0000256" key="15">
    <source>
        <dbReference type="ARBA" id="ARBA00035756"/>
    </source>
</evidence>
<dbReference type="Pfam" id="PF01483">
    <property type="entry name" value="P_proprotein"/>
    <property type="match status" value="1"/>
</dbReference>
<evidence type="ECO:0000256" key="21">
    <source>
        <dbReference type="SAM" id="Phobius"/>
    </source>
</evidence>
<dbReference type="InterPro" id="IPR023827">
    <property type="entry name" value="Peptidase_S8_Asp-AS"/>
</dbReference>
<comment type="subcellular location">
    <subcellularLocation>
        <location evidence="1">Membrane</location>
        <topology evidence="1">Single-pass membrane protein</topology>
    </subcellularLocation>
</comment>
<keyword evidence="14" id="KW-0325">Glycoprotein</keyword>
<evidence type="ECO:0000313" key="24">
    <source>
        <dbReference type="Proteomes" id="UP000075880"/>
    </source>
</evidence>
<dbReference type="GO" id="GO:0016485">
    <property type="term" value="P:protein processing"/>
    <property type="evidence" value="ECO:0007669"/>
    <property type="project" value="TreeGrafter"/>
</dbReference>
<dbReference type="InterPro" id="IPR002884">
    <property type="entry name" value="P_dom"/>
</dbReference>
<dbReference type="PROSITE" id="PS00138">
    <property type="entry name" value="SUBTILASE_SER"/>
    <property type="match status" value="1"/>
</dbReference>
<dbReference type="FunFam" id="2.10.220.10:FF:000055">
    <property type="entry name" value="Furin-like protease 2"/>
    <property type="match status" value="1"/>
</dbReference>
<dbReference type="Gene3D" id="3.30.70.850">
    <property type="entry name" value="Peptidase S8, pro-domain"/>
    <property type="match status" value="1"/>
</dbReference>
<dbReference type="InterPro" id="IPR000742">
    <property type="entry name" value="EGF"/>
</dbReference>
<evidence type="ECO:0000256" key="20">
    <source>
        <dbReference type="SAM" id="MobiDB-lite"/>
    </source>
</evidence>
<comment type="function">
    <text evidence="17">Furin is likely to represent the ubiquitous endoprotease activity within constitutive secretory pathways and capable of cleavage at the RX(K/R)R consensus motif.</text>
</comment>
<dbReference type="InterPro" id="IPR015500">
    <property type="entry name" value="Peptidase_S8_subtilisin-rel"/>
</dbReference>
<keyword evidence="7" id="KW-0677">Repeat</keyword>
<dbReference type="CDD" id="cd00064">
    <property type="entry name" value="FU"/>
    <property type="match status" value="8"/>
</dbReference>
<evidence type="ECO:0000313" key="23">
    <source>
        <dbReference type="EnsemblMetazoa" id="ENSAATROPP000174"/>
    </source>
</evidence>
<feature type="active site" description="Charge relay system" evidence="18 19">
    <location>
        <position position="373"/>
    </location>
</feature>
<keyword evidence="3 19" id="KW-0645">Protease</keyword>
<evidence type="ECO:0000256" key="2">
    <source>
        <dbReference type="ARBA" id="ARBA00005325"/>
    </source>
</evidence>
<dbReference type="Gene3D" id="2.10.220.10">
    <property type="entry name" value="Hormone Receptor, Insulin-like Growth Factor Receptor 1, Chain A, domain 2"/>
    <property type="match status" value="6"/>
</dbReference>
<dbReference type="InterPro" id="IPR038466">
    <property type="entry name" value="S8_pro-domain_sf"/>
</dbReference>
<dbReference type="InterPro" id="IPR008979">
    <property type="entry name" value="Galactose-bd-like_sf"/>
</dbReference>
<dbReference type="Pfam" id="PF00082">
    <property type="entry name" value="Peptidase_S8"/>
    <property type="match status" value="1"/>
</dbReference>
<keyword evidence="24" id="KW-1185">Reference proteome</keyword>
<dbReference type="EnsemblMetazoa" id="ENSAATROPT000185">
    <property type="protein sequence ID" value="ENSAATROPP000174"/>
    <property type="gene ID" value="ENSAATROPG000149"/>
</dbReference>
<dbReference type="SUPFAM" id="SSF52743">
    <property type="entry name" value="Subtilisin-like"/>
    <property type="match status" value="1"/>
</dbReference>
<dbReference type="InterPro" id="IPR006212">
    <property type="entry name" value="Furin_repeat"/>
</dbReference>
<dbReference type="InterPro" id="IPR036852">
    <property type="entry name" value="Peptidase_S8/S53_dom_sf"/>
</dbReference>
<dbReference type="InterPro" id="IPR000209">
    <property type="entry name" value="Peptidase_S8/S53_dom"/>
</dbReference>
<dbReference type="PROSITE" id="PS51829">
    <property type="entry name" value="P_HOMO_B"/>
    <property type="match status" value="1"/>
</dbReference>
<dbReference type="InterPro" id="IPR032815">
    <property type="entry name" value="S8_pro-domain"/>
</dbReference>
<evidence type="ECO:0000256" key="5">
    <source>
        <dbReference type="ARBA" id="ARBA00022692"/>
    </source>
</evidence>
<evidence type="ECO:0000256" key="8">
    <source>
        <dbReference type="ARBA" id="ARBA00022801"/>
    </source>
</evidence>
<evidence type="ECO:0000256" key="11">
    <source>
        <dbReference type="ARBA" id="ARBA00023136"/>
    </source>
</evidence>
<keyword evidence="6" id="KW-0732">Signal</keyword>
<dbReference type="InterPro" id="IPR023828">
    <property type="entry name" value="Peptidase_S8_Ser-AS"/>
</dbReference>
<feature type="region of interest" description="Disordered" evidence="20">
    <location>
        <begin position="22"/>
        <end position="57"/>
    </location>
</feature>
<dbReference type="GO" id="GO:0005802">
    <property type="term" value="C:trans-Golgi network"/>
    <property type="evidence" value="ECO:0007669"/>
    <property type="project" value="TreeGrafter"/>
</dbReference>
<feature type="compositionally biased region" description="Acidic residues" evidence="20">
    <location>
        <begin position="1486"/>
        <end position="1503"/>
    </location>
</feature>
<dbReference type="InterPro" id="IPR034182">
    <property type="entry name" value="Kexin/furin"/>
</dbReference>
<feature type="active site" description="Charge relay system" evidence="18 19">
    <location>
        <position position="334"/>
    </location>
</feature>
<feature type="region of interest" description="Disordered" evidence="20">
    <location>
        <begin position="1380"/>
        <end position="1402"/>
    </location>
</feature>
<accession>A0AAG5CNN1</accession>
<keyword evidence="8 19" id="KW-0378">Hydrolase</keyword>
<reference evidence="23" key="1">
    <citation type="submission" date="2024-04" db="UniProtKB">
        <authorList>
            <consortium name="EnsemblMetazoa"/>
        </authorList>
    </citation>
    <scope>IDENTIFICATION</scope>
    <source>
        <strain evidence="23">EBRO</strain>
    </source>
</reference>
<evidence type="ECO:0000256" key="1">
    <source>
        <dbReference type="ARBA" id="ARBA00004167"/>
    </source>
</evidence>
<dbReference type="GO" id="GO:0000139">
    <property type="term" value="C:Golgi membrane"/>
    <property type="evidence" value="ECO:0007669"/>
    <property type="project" value="TreeGrafter"/>
</dbReference>
<dbReference type="SUPFAM" id="SSF54897">
    <property type="entry name" value="Protease propeptides/inhibitors"/>
    <property type="match status" value="1"/>
</dbReference>
<evidence type="ECO:0000256" key="7">
    <source>
        <dbReference type="ARBA" id="ARBA00022737"/>
    </source>
</evidence>
<dbReference type="SMART" id="SM00181">
    <property type="entry name" value="EGF"/>
    <property type="match status" value="7"/>
</dbReference>
<dbReference type="Proteomes" id="UP000075880">
    <property type="component" value="Unassembled WGS sequence"/>
</dbReference>
<dbReference type="PANTHER" id="PTHR42884">
    <property type="entry name" value="PROPROTEIN CONVERTASE SUBTILISIN/KEXIN-RELATED"/>
    <property type="match status" value="1"/>
</dbReference>
<evidence type="ECO:0000256" key="10">
    <source>
        <dbReference type="ARBA" id="ARBA00022989"/>
    </source>
</evidence>
<dbReference type="PROSITE" id="PS51892">
    <property type="entry name" value="SUBTILASE"/>
    <property type="match status" value="1"/>
</dbReference>
<feature type="region of interest" description="Disordered" evidence="20">
    <location>
        <begin position="1453"/>
        <end position="1557"/>
    </location>
</feature>
<evidence type="ECO:0000259" key="22">
    <source>
        <dbReference type="PROSITE" id="PS51829"/>
    </source>
</evidence>
<evidence type="ECO:0000256" key="4">
    <source>
        <dbReference type="ARBA" id="ARBA00022685"/>
    </source>
</evidence>
<evidence type="ECO:0000256" key="17">
    <source>
        <dbReference type="ARBA" id="ARBA00053600"/>
    </source>
</evidence>
<evidence type="ECO:0000256" key="12">
    <source>
        <dbReference type="ARBA" id="ARBA00023145"/>
    </source>
</evidence>
<keyword evidence="13" id="KW-1015">Disulfide bond</keyword>
<feature type="domain" description="P/Homo B" evidence="22">
    <location>
        <begin position="630"/>
        <end position="769"/>
    </location>
</feature>
<dbReference type="InterPro" id="IPR009030">
    <property type="entry name" value="Growth_fac_rcpt_cys_sf"/>
</dbReference>
<dbReference type="FunFam" id="3.40.50.200:FF:000001">
    <property type="entry name" value="Furin 2, isoform B"/>
    <property type="match status" value="1"/>
</dbReference>
<comment type="similarity">
    <text evidence="2">Belongs to the peptidase S8 family. Furin subfamily.</text>
</comment>
<keyword evidence="10 21" id="KW-1133">Transmembrane helix</keyword>
<feature type="active site" description="Charge relay system" evidence="18 19">
    <location>
        <position position="554"/>
    </location>
</feature>
<dbReference type="InterPro" id="IPR022398">
    <property type="entry name" value="Peptidase_S8_His-AS"/>
</dbReference>
<organism evidence="23 24">
    <name type="scientific">Anopheles atroparvus</name>
    <name type="common">European mosquito</name>
    <dbReference type="NCBI Taxonomy" id="41427"/>
    <lineage>
        <taxon>Eukaryota</taxon>
        <taxon>Metazoa</taxon>
        <taxon>Ecdysozoa</taxon>
        <taxon>Arthropoda</taxon>
        <taxon>Hexapoda</taxon>
        <taxon>Insecta</taxon>
        <taxon>Pterygota</taxon>
        <taxon>Neoptera</taxon>
        <taxon>Endopterygota</taxon>
        <taxon>Diptera</taxon>
        <taxon>Nematocera</taxon>
        <taxon>Culicoidea</taxon>
        <taxon>Culicidae</taxon>
        <taxon>Anophelinae</taxon>
        <taxon>Anopheles</taxon>
    </lineage>
</organism>
<name>A0AAG5CNN1_ANOAO</name>
<dbReference type="SUPFAM" id="SSF49785">
    <property type="entry name" value="Galactose-binding domain-like"/>
    <property type="match status" value="1"/>
</dbReference>
<evidence type="ECO:0000256" key="9">
    <source>
        <dbReference type="ARBA" id="ARBA00022825"/>
    </source>
</evidence>
<evidence type="ECO:0000256" key="14">
    <source>
        <dbReference type="ARBA" id="ARBA00023180"/>
    </source>
</evidence>
<keyword evidence="5 21" id="KW-0812">Transmembrane</keyword>
<dbReference type="FunFam" id="3.30.70.850:FF:000001">
    <property type="entry name" value="Proprotein convertase subtilisin/kexin type 5"/>
    <property type="match status" value="1"/>
</dbReference>
<protein>
    <recommendedName>
        <fullName evidence="16">furin</fullName>
        <ecNumber evidence="16">3.4.21.75</ecNumber>
    </recommendedName>
</protein>
<feature type="compositionally biased region" description="Polar residues" evidence="20">
    <location>
        <begin position="25"/>
        <end position="47"/>
    </location>
</feature>
<keyword evidence="9 19" id="KW-0720">Serine protease</keyword>
<feature type="transmembrane region" description="Helical" evidence="21">
    <location>
        <begin position="1418"/>
        <end position="1440"/>
    </location>
</feature>
<dbReference type="Pfam" id="PF14843">
    <property type="entry name" value="GF_recep_IV"/>
    <property type="match status" value="1"/>
</dbReference>
<sequence length="1557" mass="168814">MHKMAIITTATPPRLAPVVVRQRATHQAQPASRPAQSLHTQLPQSDQRPYPAVPPPDELQWTTTVQSGGRKMAARLLQFSLVALLALVLHGVDASFGSNATDANGSSNYRLSKQHNYNVSNDDLITVPFAGDVAAALAAEVNDGLLEYAAGPLPLAAVNAAKPKRANARPAAIYMNEFAVYIPRGNDLADTIAHKYGFTNLGQIGSLKGYYLFHHNHVRKRSLDQSDVHHNTLNTEPEVRWVQQQHEKLRFKRDYSTFDQDFVRFPGFRSLVSPGSRMAYRDTSTHNIFPDPLFKEQWYLVSSNGGAKDGPDMNVGPAWQKGYTGKGVVVSILDDGIQRNHPDLALNYDPDASYDINSNDSDPMPRDNGDNKHGTRCAGEVAAVAFNQYCGVGVAYNASIGGVRMLDGTVNDAVEAKALGLNPDHIDIYSASWGPEDDGSTVDGPGPLARRAFIFGVTSGRQGKGSIFIWASGNGGRYTDSCNCDGYTNSIFTLSISSATQGGYKPWYLEECSSTLATTYSSGTPGHDKSVATVDMDGSLRPDRICTVEHTGTSASAPLAAGIAALALEANPALTWRDMQYLVVLTSRSEPLEKEPGWILNGVKRKVSHKFGYGLMDAGAMVSLAEQWTAVPSQHICKSREINEDRPIEVSVGYTLQTHMDVNGCAGTVNEVRFLEHVQCKITLRFFPRGNLRILLTSPMGTTSTLLFERPRDITKSNFDDWPFLSVHFWGERAEGRWTLQILNGGPRHVSQPGILSKWQLIFYGTQTNPIRLKSEGTRSGAAGYSGLNPFVFPTETDINQQSASLGSAGANYYQSDLYSNFMNFPNLFSGAGSGIDKTVATLNGHNIPTAQRENVMADSNNKLVVLHDCDPECDQQGCYGKGPTQCVACKHYRLDNTCVSRCPPRSFPNQGGVCWPCHESCETCAGAGQDSCLTCAPAHLYVTDLAVCLQVCPEGYYENYDNRTCVPCEANCAACQDRPDYCTSCDHHLVMHEHRCYAACPKNTYETEDYNCADCHTSCATCNGSSESQCILCRAGRFAHEGRCLNACPDGFYGDKKRHECIACPHGCATCSNGAVCLSCHDNWTMNRKGKCIANGNNNCDESEYFENGHCHPCHSTCETCTGPTENECLTCASNLLLQGQRCVNVCDEGYYMEVGVCAKCLHTCTQCVSRMNCTACMKGLQLQSGECRTTCADGYYSDRGTCAKCYLSCHTCSGPRRNQCVQCPEGWQLAGGECFPECPEGFFQTKFGCQRCHHYCKTCNGAGPLACTSCPAHSMLQDGLCIDCLASQYYDPPTQTCKTCHESCRTCSGPGQFSCLTCPFPLHLDRLNHQCVPCCAADASPDDQSCCHCDKATGGCINASPAGKRRVGTEQQLLQLGDESNGAAGSGPNVPGEGAGVGGSHQTWQQFLTSTSMSTLTVVAVSGCLLIVTLFVVIFTVLQKRSRTMYTGIKYNKLGKKPPSGSRTTRISIPAEGDDLLEPIVNNGDEDDDDDDDDDDEDDYDGGASGRLATGSSADAVSDQEEASGGQLDSRRSTAAPAAARGKRTFRYVSSSTRT</sequence>
<dbReference type="Gene3D" id="3.40.50.200">
    <property type="entry name" value="Peptidase S8/S53 domain"/>
    <property type="match status" value="1"/>
</dbReference>
<dbReference type="EC" id="3.4.21.75" evidence="16"/>
<dbReference type="PROSITE" id="PS00137">
    <property type="entry name" value="SUBTILASE_HIS"/>
    <property type="match status" value="1"/>
</dbReference>
<dbReference type="PROSITE" id="PS00136">
    <property type="entry name" value="SUBTILASE_ASP"/>
    <property type="match status" value="1"/>
</dbReference>
<evidence type="ECO:0000256" key="3">
    <source>
        <dbReference type="ARBA" id="ARBA00022670"/>
    </source>
</evidence>
<keyword evidence="12" id="KW-0865">Zymogen</keyword>
<dbReference type="InterPro" id="IPR032778">
    <property type="entry name" value="GF_recep_IV"/>
</dbReference>
<dbReference type="Gene3D" id="2.60.120.260">
    <property type="entry name" value="Galactose-binding domain-like"/>
    <property type="match status" value="1"/>
</dbReference>
<dbReference type="FunFam" id="2.10.220.10:FF:000020">
    <property type="entry name" value="Furin-like protease 2"/>
    <property type="match status" value="1"/>
</dbReference>
<dbReference type="GO" id="GO:0004252">
    <property type="term" value="F:serine-type endopeptidase activity"/>
    <property type="evidence" value="ECO:0007669"/>
    <property type="project" value="UniProtKB-UniRule"/>
</dbReference>
<keyword evidence="4" id="KW-0165">Cleavage on pair of basic residues</keyword>
<dbReference type="FunFam" id="2.60.120.260:FF:000072">
    <property type="entry name" value="Proprotein convertase subtilisin/kexin type"/>
    <property type="match status" value="1"/>
</dbReference>
<evidence type="ECO:0000256" key="16">
    <source>
        <dbReference type="ARBA" id="ARBA00038993"/>
    </source>
</evidence>
<comment type="catalytic activity">
    <reaction evidence="15">
        <text>Release of mature proteins from their proproteins by cleavage of -Arg-Xaa-Yaa-Arg-|-Zaa- bonds, where Xaa can be any amino acid and Yaa is Arg or Lys. Releases albumin, complement component C3 and von Willebrand factor from their respective precursors.</text>
        <dbReference type="EC" id="3.4.21.75"/>
    </reaction>
</comment>
<dbReference type="FunFam" id="2.10.220.10:FF:000079">
    <property type="entry name" value="Furin-like protease 2"/>
    <property type="match status" value="1"/>
</dbReference>